<dbReference type="Proteomes" id="UP001652660">
    <property type="component" value="Chromosome 8e"/>
</dbReference>
<evidence type="ECO:0000313" key="1">
    <source>
        <dbReference type="Proteomes" id="UP001652660"/>
    </source>
</evidence>
<organism evidence="1 2">
    <name type="scientific">Coffea arabica</name>
    <name type="common">Arabian coffee</name>
    <dbReference type="NCBI Taxonomy" id="13443"/>
    <lineage>
        <taxon>Eukaryota</taxon>
        <taxon>Viridiplantae</taxon>
        <taxon>Streptophyta</taxon>
        <taxon>Embryophyta</taxon>
        <taxon>Tracheophyta</taxon>
        <taxon>Spermatophyta</taxon>
        <taxon>Magnoliopsida</taxon>
        <taxon>eudicotyledons</taxon>
        <taxon>Gunneridae</taxon>
        <taxon>Pentapetalae</taxon>
        <taxon>asterids</taxon>
        <taxon>lamiids</taxon>
        <taxon>Gentianales</taxon>
        <taxon>Rubiaceae</taxon>
        <taxon>Ixoroideae</taxon>
        <taxon>Gardenieae complex</taxon>
        <taxon>Bertiereae - Coffeeae clade</taxon>
        <taxon>Coffeeae</taxon>
        <taxon>Coffea</taxon>
    </lineage>
</organism>
<gene>
    <name evidence="2" type="primary">LOC140012526</name>
</gene>
<proteinExistence type="predicted"/>
<protein>
    <submittedName>
        <fullName evidence="2">Uncharacterized protein</fullName>
    </submittedName>
</protein>
<name>A0ABM4VB37_COFAR</name>
<dbReference type="GeneID" id="140012526"/>
<accession>A0ABM4VB37</accession>
<dbReference type="RefSeq" id="XP_071916750.1">
    <property type="nucleotide sequence ID" value="XM_072060649.1"/>
</dbReference>
<evidence type="ECO:0000313" key="2">
    <source>
        <dbReference type="RefSeq" id="XP_071916750.1"/>
    </source>
</evidence>
<reference evidence="2" key="1">
    <citation type="submission" date="2025-08" db="UniProtKB">
        <authorList>
            <consortium name="RefSeq"/>
        </authorList>
    </citation>
    <scope>IDENTIFICATION</scope>
    <source>
        <tissue evidence="2">Leaves</tissue>
    </source>
</reference>
<sequence length="209" mass="24416">MVRLMWHVPGHDRDFEPWLVDTRVTGDSCFSIWMLKDYQSRFWIHNYWIVEQLPGSLFDGRILAFGQKADFVLLRVKKNIFSYNFRTRELKKSHQILKNYAHEDKCDGLLVPYYLPRDHPPVIPLAVRANSPSLSGEGTRESAWPLAGTLRHQMHQWTVYSITMLFPIWQRSIRSGLAWLPGFHCASNYMWESTIALIVINGQCHATVI</sequence>
<keyword evidence="1" id="KW-1185">Reference proteome</keyword>